<dbReference type="Gene3D" id="3.20.20.80">
    <property type="entry name" value="Glycosidases"/>
    <property type="match status" value="3"/>
</dbReference>
<keyword evidence="9" id="KW-1185">Reference proteome</keyword>
<evidence type="ECO:0000259" key="7">
    <source>
        <dbReference type="PROSITE" id="PS51910"/>
    </source>
</evidence>
<keyword evidence="4" id="KW-1015">Disulfide bond</keyword>
<dbReference type="GO" id="GO:0005975">
    <property type="term" value="P:carbohydrate metabolic process"/>
    <property type="evidence" value="ECO:0007669"/>
    <property type="project" value="InterPro"/>
</dbReference>
<dbReference type="InterPro" id="IPR001223">
    <property type="entry name" value="Glyco_hydro18_cat"/>
</dbReference>
<dbReference type="FunFam" id="3.10.50.10:FF:000001">
    <property type="entry name" value="Chitinase 3-like 1"/>
    <property type="match status" value="2"/>
</dbReference>
<gene>
    <name evidence="8" type="ORF">RND71_044191</name>
</gene>
<dbReference type="PROSITE" id="PS51910">
    <property type="entry name" value="GH18_2"/>
    <property type="match status" value="2"/>
</dbReference>
<keyword evidence="2" id="KW-0147">Chitin-binding</keyword>
<keyword evidence="5 6" id="KW-0326">Glycosidase</keyword>
<feature type="domain" description="GH18" evidence="7">
    <location>
        <begin position="306"/>
        <end position="599"/>
    </location>
</feature>
<evidence type="ECO:0000256" key="6">
    <source>
        <dbReference type="RuleBase" id="RU000489"/>
    </source>
</evidence>
<dbReference type="Gene3D" id="3.10.50.10">
    <property type="match status" value="2"/>
</dbReference>
<comment type="caution">
    <text evidence="8">The sequence shown here is derived from an EMBL/GenBank/DDBJ whole genome shotgun (WGS) entry which is preliminary data.</text>
</comment>
<dbReference type="PROSITE" id="PS01095">
    <property type="entry name" value="GH18_1"/>
    <property type="match status" value="1"/>
</dbReference>
<reference evidence="8" key="1">
    <citation type="submission" date="2023-12" db="EMBL/GenBank/DDBJ databases">
        <title>Genome assembly of Anisodus tanguticus.</title>
        <authorList>
            <person name="Wang Y.-J."/>
        </authorList>
    </citation>
    <scope>NUCLEOTIDE SEQUENCE</scope>
    <source>
        <strain evidence="8">KB-2021</strain>
        <tissue evidence="8">Leaf</tissue>
    </source>
</reference>
<dbReference type="GO" id="GO:0005576">
    <property type="term" value="C:extracellular region"/>
    <property type="evidence" value="ECO:0007669"/>
    <property type="project" value="InterPro"/>
</dbReference>
<dbReference type="EMBL" id="JAVYJV010000055">
    <property type="protein sequence ID" value="KAK4337090.1"/>
    <property type="molecule type" value="Genomic_DNA"/>
</dbReference>
<dbReference type="InterPro" id="IPR011583">
    <property type="entry name" value="Chitinase_II/V-like_cat"/>
</dbReference>
<comment type="similarity">
    <text evidence="1">Belongs to the glycosyl hydrolase 18 family. Chitinase class II subfamily.</text>
</comment>
<evidence type="ECO:0000313" key="8">
    <source>
        <dbReference type="EMBL" id="KAK4337090.1"/>
    </source>
</evidence>
<dbReference type="GO" id="GO:0004568">
    <property type="term" value="F:chitinase activity"/>
    <property type="evidence" value="ECO:0007669"/>
    <property type="project" value="TreeGrafter"/>
</dbReference>
<dbReference type="Proteomes" id="UP001291623">
    <property type="component" value="Unassembled WGS sequence"/>
</dbReference>
<dbReference type="Pfam" id="PF01607">
    <property type="entry name" value="CBM_14"/>
    <property type="match status" value="1"/>
</dbReference>
<evidence type="ECO:0000256" key="4">
    <source>
        <dbReference type="ARBA" id="ARBA00023157"/>
    </source>
</evidence>
<dbReference type="SUPFAM" id="SSF51445">
    <property type="entry name" value="(Trans)glycosidases"/>
    <property type="match status" value="2"/>
</dbReference>
<dbReference type="Gene3D" id="2.170.140.10">
    <property type="entry name" value="Chitin binding domain"/>
    <property type="match status" value="1"/>
</dbReference>
<name>A0AAE1UTR4_9SOLA</name>
<dbReference type="SUPFAM" id="SSF57625">
    <property type="entry name" value="Invertebrate chitin-binding proteins"/>
    <property type="match status" value="1"/>
</dbReference>
<evidence type="ECO:0000256" key="3">
    <source>
        <dbReference type="ARBA" id="ARBA00022801"/>
    </source>
</evidence>
<feature type="domain" description="GH18" evidence="7">
    <location>
        <begin position="1"/>
        <end position="246"/>
    </location>
</feature>
<dbReference type="InterPro" id="IPR017853">
    <property type="entry name" value="GH"/>
</dbReference>
<dbReference type="InterPro" id="IPR036508">
    <property type="entry name" value="Chitin-bd_dom_sf"/>
</dbReference>
<dbReference type="PANTHER" id="PTHR11177:SF317">
    <property type="entry name" value="CHITINASE 12-RELATED"/>
    <property type="match status" value="1"/>
</dbReference>
<dbReference type="SUPFAM" id="SSF54556">
    <property type="entry name" value="Chitinase insertion domain"/>
    <property type="match status" value="2"/>
</dbReference>
<dbReference type="SMART" id="SM00636">
    <property type="entry name" value="Glyco_18"/>
    <property type="match status" value="2"/>
</dbReference>
<dbReference type="GO" id="GO:0008061">
    <property type="term" value="F:chitin binding"/>
    <property type="evidence" value="ECO:0007669"/>
    <property type="project" value="UniProtKB-KW"/>
</dbReference>
<dbReference type="Pfam" id="PF00704">
    <property type="entry name" value="Glyco_hydro_18"/>
    <property type="match status" value="3"/>
</dbReference>
<sequence length="656" mass="73773">MASNKYNRRVFTFSAMDYLRERNFDGLDIDWEFPKELKEAFEAEAKEKKEKRLLLTVAVSAGVEAIKTGYDVPGIAAKTGHNAPLYASANETDWRKQLSVDFGVKMWEKLGAPKDKIVVGMGTYGRSFTLSNLASYGMNVPTSGGGTAGEYTKESGFLAFYEICQMLKDGATYFWDDEQKVPYAVKGDQWVGFDDERSIEEKMNWLISNDYAGSMVWTIDMDDFLGQCSGVKYPLLNIMAHYMFGKPIPAGSQISNIVKKAMAHPLNTPVASSVIVSSNTNDVKIETAQTDLNANSTIIDKDATNARVVCYYTNWSRKRPGAGKFEIKDIDPMLCTHVIYAFAGLKDNKIEPTEENDEENFKQLVALKEKNPNLKILLAIGGWMVGPQPFRTLTENVYRQTLFTFSVIEYLRAKGFDGLDLCWEMLNWEQTVGHNSPLFALNGANNYHKKLTVDYSVSEWHRRGANKEKLVVGMPTYGRTFTLPTGNLTDIGAPALKGGNPGQFTKETGFLSFFEICDLLKMGATLVWDNEQMVPYAYKDDQWVGFDDPRSFKIKVQWLKQAGYGGIMIWSIDMDDFKGTCMGINYPLINSAKEELKGYKVPNLETQSSLLNAVNKQSKRKHHMPCPQNLVFNINENVCDWPENVEDCSTALAKPN</sequence>
<dbReference type="PANTHER" id="PTHR11177">
    <property type="entry name" value="CHITINASE"/>
    <property type="match status" value="1"/>
</dbReference>
<accession>A0AAE1UTR4</accession>
<dbReference type="AlphaFoldDB" id="A0AAE1UTR4"/>
<keyword evidence="3 6" id="KW-0378">Hydrolase</keyword>
<dbReference type="InterPro" id="IPR002557">
    <property type="entry name" value="Chitin-bd_dom"/>
</dbReference>
<protein>
    <recommendedName>
        <fullName evidence="7">GH18 domain-containing protein</fullName>
    </recommendedName>
</protein>
<dbReference type="InterPro" id="IPR001579">
    <property type="entry name" value="Glyco_hydro_18_chit_AS"/>
</dbReference>
<organism evidence="8 9">
    <name type="scientific">Anisodus tanguticus</name>
    <dbReference type="NCBI Taxonomy" id="243964"/>
    <lineage>
        <taxon>Eukaryota</taxon>
        <taxon>Viridiplantae</taxon>
        <taxon>Streptophyta</taxon>
        <taxon>Embryophyta</taxon>
        <taxon>Tracheophyta</taxon>
        <taxon>Spermatophyta</taxon>
        <taxon>Magnoliopsida</taxon>
        <taxon>eudicotyledons</taxon>
        <taxon>Gunneridae</taxon>
        <taxon>Pentapetalae</taxon>
        <taxon>asterids</taxon>
        <taxon>lamiids</taxon>
        <taxon>Solanales</taxon>
        <taxon>Solanaceae</taxon>
        <taxon>Solanoideae</taxon>
        <taxon>Hyoscyameae</taxon>
        <taxon>Anisodus</taxon>
    </lineage>
</organism>
<dbReference type="GO" id="GO:0006032">
    <property type="term" value="P:chitin catabolic process"/>
    <property type="evidence" value="ECO:0007669"/>
    <property type="project" value="TreeGrafter"/>
</dbReference>
<proteinExistence type="inferred from homology"/>
<dbReference type="InterPro" id="IPR050314">
    <property type="entry name" value="Glycosyl_Hydrlase_18"/>
</dbReference>
<evidence type="ECO:0000256" key="5">
    <source>
        <dbReference type="ARBA" id="ARBA00023295"/>
    </source>
</evidence>
<evidence type="ECO:0000313" key="9">
    <source>
        <dbReference type="Proteomes" id="UP001291623"/>
    </source>
</evidence>
<evidence type="ECO:0000256" key="1">
    <source>
        <dbReference type="ARBA" id="ARBA00009121"/>
    </source>
</evidence>
<evidence type="ECO:0000256" key="2">
    <source>
        <dbReference type="ARBA" id="ARBA00022669"/>
    </source>
</evidence>
<dbReference type="InterPro" id="IPR029070">
    <property type="entry name" value="Chitinase_insertion_sf"/>
</dbReference>